<reference evidence="1 2" key="1">
    <citation type="journal article" date="2015" name="Genome Announc.">
        <title>Virulence Factor Genes Detected in the Complete Genome Sequence of Corynebacterium uterequi DSM 45634, Isolated from the Uterus of a Maiden Mare.</title>
        <authorList>
            <person name="Ruckert C."/>
            <person name="Kriete M."/>
            <person name="Jaenicke S."/>
            <person name="Winkler A."/>
            <person name="Tauch A."/>
        </authorList>
    </citation>
    <scope>NUCLEOTIDE SEQUENCE [LARGE SCALE GENOMIC DNA]</scope>
    <source>
        <strain evidence="1 2">DSM 45634</strain>
    </source>
</reference>
<proteinExistence type="predicted"/>
<dbReference type="STRING" id="1072256.CUTER_00060"/>
<accession>A0A0G3H9P0</accession>
<sequence>MQDASFVDRTFLAAMAVDDGPPSMADIARRMGVDAQYAGTYRRRLIEAELIAGVRHGYVDFELPYLRDYLKDHITVDAISGSSRLSVGECLIPGVGVVHTIRAEALAG</sequence>
<protein>
    <submittedName>
        <fullName evidence="1">Uncharacterized protein</fullName>
    </submittedName>
</protein>
<dbReference type="RefSeq" id="WP_330217684.1">
    <property type="nucleotide sequence ID" value="NZ_CP011546.1"/>
</dbReference>
<evidence type="ECO:0000313" key="1">
    <source>
        <dbReference type="EMBL" id="AKK10044.1"/>
    </source>
</evidence>
<keyword evidence="2" id="KW-1185">Reference proteome</keyword>
<organism evidence="1 2">
    <name type="scientific">Corynebacterium uterequi</name>
    <dbReference type="NCBI Taxonomy" id="1072256"/>
    <lineage>
        <taxon>Bacteria</taxon>
        <taxon>Bacillati</taxon>
        <taxon>Actinomycetota</taxon>
        <taxon>Actinomycetes</taxon>
        <taxon>Mycobacteriales</taxon>
        <taxon>Corynebacteriaceae</taxon>
        <taxon>Corynebacterium</taxon>
    </lineage>
</organism>
<dbReference type="KEGG" id="cut:CUTER_00060"/>
<dbReference type="EMBL" id="CP011546">
    <property type="protein sequence ID" value="AKK10044.1"/>
    <property type="molecule type" value="Genomic_DNA"/>
</dbReference>
<name>A0A0G3H9P0_9CORY</name>
<dbReference type="AlphaFoldDB" id="A0A0G3H9P0"/>
<reference evidence="2" key="2">
    <citation type="submission" date="2015-05" db="EMBL/GenBank/DDBJ databases">
        <title>Complete genome sequence of Corynebacterium uterequi DSM 45634, isolated from the uterus of a maiden mare.</title>
        <authorList>
            <person name="Ruckert C."/>
            <person name="Albersmeier A."/>
            <person name="Winkler A."/>
            <person name="Tauch A."/>
        </authorList>
    </citation>
    <scope>NUCLEOTIDE SEQUENCE [LARGE SCALE GENOMIC DNA]</scope>
    <source>
        <strain evidence="2">DSM 45634</strain>
    </source>
</reference>
<evidence type="ECO:0000313" key="2">
    <source>
        <dbReference type="Proteomes" id="UP000035548"/>
    </source>
</evidence>
<dbReference type="PATRIC" id="fig|1072256.5.peg.11"/>
<dbReference type="Proteomes" id="UP000035548">
    <property type="component" value="Chromosome"/>
</dbReference>
<gene>
    <name evidence="1" type="ORF">CUTER_00060</name>
</gene>